<dbReference type="HOGENOM" id="CLU_849081_0_0_4"/>
<gene>
    <name evidence="2" type="ordered locus">Mpe_A1912</name>
</gene>
<organism evidence="2 3">
    <name type="scientific">Methylibium petroleiphilum (strain ATCC BAA-1232 / LMG 22953 / PM1)</name>
    <dbReference type="NCBI Taxonomy" id="420662"/>
    <lineage>
        <taxon>Bacteria</taxon>
        <taxon>Pseudomonadati</taxon>
        <taxon>Pseudomonadota</taxon>
        <taxon>Betaproteobacteria</taxon>
        <taxon>Burkholderiales</taxon>
        <taxon>Sphaerotilaceae</taxon>
        <taxon>Methylibium</taxon>
    </lineage>
</organism>
<sequence>MAAAVPRLDLDDPLDELAAPPLLPWLLALESVVEQADPTLQERRALRVVDALIQRPEAPLELIPRARTVIPHLLALLRRPDCALPALAEQVGRDLVLTAEVMRAARSAALGTSGGPPPDLQQALARLGVVGLNAAIARVVLRPMFESEGDGLFARSGPRLWEHAEAKAQHCRALAAAGGVDAFDAYLAGLMHNSGWTVALRALDRSGLFDEPPPAVSPRLSAAFSRALQPRCDALFGRVAASWQVTPSLTAVATSAAAPGGLAASDLPLAALLRRADALASRMVAGSPAAGAA</sequence>
<feature type="domain" description="HDOD" evidence="1">
    <location>
        <begin position="63"/>
        <end position="259"/>
    </location>
</feature>
<proteinExistence type="predicted"/>
<dbReference type="Pfam" id="PF08668">
    <property type="entry name" value="HDOD"/>
    <property type="match status" value="1"/>
</dbReference>
<dbReference type="PANTHER" id="PTHR33525:SF6">
    <property type="entry name" value="HDOD DOMAIN-CONTAINING PROTEIN"/>
    <property type="match status" value="1"/>
</dbReference>
<accession>A2SH31</accession>
<evidence type="ECO:0000259" key="1">
    <source>
        <dbReference type="PROSITE" id="PS51833"/>
    </source>
</evidence>
<evidence type="ECO:0000313" key="3">
    <source>
        <dbReference type="Proteomes" id="UP000000366"/>
    </source>
</evidence>
<dbReference type="Proteomes" id="UP000000366">
    <property type="component" value="Chromosome"/>
</dbReference>
<dbReference type="PANTHER" id="PTHR33525">
    <property type="match status" value="1"/>
</dbReference>
<dbReference type="PROSITE" id="PS51833">
    <property type="entry name" value="HDOD"/>
    <property type="match status" value="1"/>
</dbReference>
<evidence type="ECO:0000313" key="2">
    <source>
        <dbReference type="EMBL" id="ABM94870.1"/>
    </source>
</evidence>
<dbReference type="STRING" id="420662.Mpe_A1912"/>
<dbReference type="Gene3D" id="1.10.3210.10">
    <property type="entry name" value="Hypothetical protein af1432"/>
    <property type="match status" value="1"/>
</dbReference>
<dbReference type="eggNOG" id="COG1639">
    <property type="taxonomic scope" value="Bacteria"/>
</dbReference>
<dbReference type="RefSeq" id="WP_011829507.1">
    <property type="nucleotide sequence ID" value="NC_008825.1"/>
</dbReference>
<reference evidence="2 3" key="1">
    <citation type="journal article" date="2007" name="J. Bacteriol.">
        <title>Whole-genome analysis of the methyl tert-butyl ether-degrading beta-proteobacterium Methylibium petroleiphilum PM1.</title>
        <authorList>
            <person name="Kane S.R."/>
            <person name="Chakicherla A.Y."/>
            <person name="Chain P.S.G."/>
            <person name="Schmidt R."/>
            <person name="Shin M.W."/>
            <person name="Legler T.C."/>
            <person name="Scow K.M."/>
            <person name="Larimer F.W."/>
            <person name="Lucas S.M."/>
            <person name="Richardson P.M."/>
            <person name="Hristova K.R."/>
        </authorList>
    </citation>
    <scope>NUCLEOTIDE SEQUENCE [LARGE SCALE GENOMIC DNA]</scope>
    <source>
        <strain evidence="3">ATCC BAA-1232 / LMG 22953 / PM1</strain>
    </source>
</reference>
<dbReference type="SUPFAM" id="SSF109604">
    <property type="entry name" value="HD-domain/PDEase-like"/>
    <property type="match status" value="1"/>
</dbReference>
<dbReference type="AlphaFoldDB" id="A2SH31"/>
<protein>
    <recommendedName>
        <fullName evidence="1">HDOD domain-containing protein</fullName>
    </recommendedName>
</protein>
<keyword evidence="3" id="KW-1185">Reference proteome</keyword>
<dbReference type="InterPro" id="IPR052340">
    <property type="entry name" value="RNase_Y/CdgJ"/>
</dbReference>
<dbReference type="KEGG" id="mpt:Mpe_A1912"/>
<dbReference type="EMBL" id="CP000555">
    <property type="protein sequence ID" value="ABM94870.1"/>
    <property type="molecule type" value="Genomic_DNA"/>
</dbReference>
<dbReference type="InterPro" id="IPR013976">
    <property type="entry name" value="HDOD"/>
</dbReference>
<name>A2SH31_METPP</name>